<dbReference type="Pfam" id="PF08305">
    <property type="entry name" value="NPCBM"/>
    <property type="match status" value="1"/>
</dbReference>
<dbReference type="InterPro" id="IPR013222">
    <property type="entry name" value="Glyco_hyd_98_carb-bd"/>
</dbReference>
<evidence type="ECO:0000313" key="2">
    <source>
        <dbReference type="EMBL" id="MPM67299.1"/>
    </source>
</evidence>
<accession>A0A645BPE2</accession>
<sequence>MKGALSYLIEQLALLGVTYPGASFDTLEQRKATYLDDYREQVLLEAKDVFEIDGYEAALSVLEDAKILLQEEDESFISAVEYYKSLGPQLLIDMEYFNRSDSDNAYTRVDSAMDNESKEYTNPLRLMYTCDEDYWETYRINGDYSRFTGTIFIDYEYRASKTSCYVKIYGDDNLLYTSPKMTGGVLPEDFSIDISNVVELKIEINGTWASDYNWLTLYLGDGLLLR</sequence>
<proteinExistence type="predicted"/>
<comment type="caution">
    <text evidence="2">The sequence shown here is derived from an EMBL/GenBank/DDBJ whole genome shotgun (WGS) entry which is preliminary data.</text>
</comment>
<dbReference type="AlphaFoldDB" id="A0A645BPE2"/>
<organism evidence="2">
    <name type="scientific">bioreactor metagenome</name>
    <dbReference type="NCBI Taxonomy" id="1076179"/>
    <lineage>
        <taxon>unclassified sequences</taxon>
        <taxon>metagenomes</taxon>
        <taxon>ecological metagenomes</taxon>
    </lineage>
</organism>
<reference evidence="2" key="1">
    <citation type="submission" date="2019-08" db="EMBL/GenBank/DDBJ databases">
        <authorList>
            <person name="Kucharzyk K."/>
            <person name="Murdoch R.W."/>
            <person name="Higgins S."/>
            <person name="Loffler F."/>
        </authorList>
    </citation>
    <scope>NUCLEOTIDE SEQUENCE</scope>
</reference>
<feature type="domain" description="Glycosyl hydrolase family 98 putative carbohydrate-binding module" evidence="1">
    <location>
        <begin position="137"/>
        <end position="205"/>
    </location>
</feature>
<dbReference type="Gene3D" id="2.60.120.1060">
    <property type="entry name" value="NPCBM/NEW2 domain"/>
    <property type="match status" value="1"/>
</dbReference>
<name>A0A645BPE2_9ZZZZ</name>
<gene>
    <name evidence="2" type="ORF">SDC9_114221</name>
</gene>
<dbReference type="InterPro" id="IPR038637">
    <property type="entry name" value="NPCBM_sf"/>
</dbReference>
<evidence type="ECO:0000259" key="1">
    <source>
        <dbReference type="Pfam" id="PF08305"/>
    </source>
</evidence>
<dbReference type="InterPro" id="IPR008979">
    <property type="entry name" value="Galactose-bd-like_sf"/>
</dbReference>
<dbReference type="SUPFAM" id="SSF49785">
    <property type="entry name" value="Galactose-binding domain-like"/>
    <property type="match status" value="1"/>
</dbReference>
<protein>
    <recommendedName>
        <fullName evidence="1">Glycosyl hydrolase family 98 putative carbohydrate-binding module domain-containing protein</fullName>
    </recommendedName>
</protein>
<dbReference type="EMBL" id="VSSQ01021610">
    <property type="protein sequence ID" value="MPM67299.1"/>
    <property type="molecule type" value="Genomic_DNA"/>
</dbReference>